<reference evidence="1" key="1">
    <citation type="submission" date="2018-04" db="EMBL/GenBank/DDBJ databases">
        <authorList>
            <person name="Go L.Y."/>
            <person name="Mitchell J.A."/>
        </authorList>
    </citation>
    <scope>NUCLEOTIDE SEQUENCE</scope>
    <source>
        <strain evidence="1">ARTV</strain>
    </source>
</reference>
<dbReference type="Pfam" id="PF14354">
    <property type="entry name" value="Lar_restr_allev"/>
    <property type="match status" value="1"/>
</dbReference>
<sequence length="67" mass="7742">MIVKTSELKNCPFCGSDDCLICTMNETPTVRFADGYQALCLKCGVRTSWYTKRKEAMKIWNRRANDE</sequence>
<accession>A0A3B0M1U5</accession>
<proteinExistence type="predicted"/>
<gene>
    <name evidence="1" type="ORF">ARTV_3038</name>
</gene>
<dbReference type="AlphaFoldDB" id="A0A3B0M1U5"/>
<protein>
    <recommendedName>
        <fullName evidence="2">Restriction alleviation protein, Lar family</fullName>
    </recommendedName>
</protein>
<organism evidence="1">
    <name type="scientific">Arsenophonus endosymbiont of Trialeurodes vaporariorum</name>
    <dbReference type="NCBI Taxonomy" id="235567"/>
    <lineage>
        <taxon>Bacteria</taxon>
        <taxon>Pseudomonadati</taxon>
        <taxon>Pseudomonadota</taxon>
        <taxon>Gammaproteobacteria</taxon>
        <taxon>Enterobacterales</taxon>
        <taxon>Morganellaceae</taxon>
        <taxon>Arsenophonus</taxon>
    </lineage>
</organism>
<dbReference type="NCBIfam" id="TIGR03655">
    <property type="entry name" value="anti_R_Lar"/>
    <property type="match status" value="1"/>
</dbReference>
<evidence type="ECO:0000313" key="1">
    <source>
        <dbReference type="EMBL" id="SSW96565.1"/>
    </source>
</evidence>
<name>A0A3B0M1U5_9GAMM</name>
<dbReference type="EMBL" id="UFQR01000021">
    <property type="protein sequence ID" value="SSW96565.1"/>
    <property type="molecule type" value="Genomic_DNA"/>
</dbReference>
<dbReference type="InterPro" id="IPR019908">
    <property type="entry name" value="Toxin_RalR"/>
</dbReference>
<evidence type="ECO:0008006" key="2">
    <source>
        <dbReference type="Google" id="ProtNLM"/>
    </source>
</evidence>